<dbReference type="Proteomes" id="UP000886743">
    <property type="component" value="Unassembled WGS sequence"/>
</dbReference>
<proteinExistence type="inferred from homology"/>
<evidence type="ECO:0000256" key="1">
    <source>
        <dbReference type="ARBA" id="ARBA00007430"/>
    </source>
</evidence>
<organism evidence="3 4">
    <name type="scientific">Candidatus Aphodoplasma excrementigallinarum</name>
    <dbReference type="NCBI Taxonomy" id="2840673"/>
    <lineage>
        <taxon>Bacteria</taxon>
        <taxon>Bacillati</taxon>
        <taxon>Bacillota</taxon>
        <taxon>Clostridia</taxon>
        <taxon>Eubacteriales</taxon>
        <taxon>Candidatus Aphodoplasma</taxon>
    </lineage>
</organism>
<reference evidence="3" key="2">
    <citation type="journal article" date="2021" name="PeerJ">
        <title>Extensive microbial diversity within the chicken gut microbiome revealed by metagenomics and culture.</title>
        <authorList>
            <person name="Gilroy R."/>
            <person name="Ravi A."/>
            <person name="Getino M."/>
            <person name="Pursley I."/>
            <person name="Horton D.L."/>
            <person name="Alikhan N.F."/>
            <person name="Baker D."/>
            <person name="Gharbi K."/>
            <person name="Hall N."/>
            <person name="Watson M."/>
            <person name="Adriaenssens E.M."/>
            <person name="Foster-Nyarko E."/>
            <person name="Jarju S."/>
            <person name="Secka A."/>
            <person name="Antonio M."/>
            <person name="Oren A."/>
            <person name="Chaudhuri R.R."/>
            <person name="La Ragione R."/>
            <person name="Hildebrand F."/>
            <person name="Pallen M.J."/>
        </authorList>
    </citation>
    <scope>NUCLEOTIDE SEQUENCE</scope>
    <source>
        <strain evidence="3">4920</strain>
    </source>
</reference>
<evidence type="ECO:0000313" key="3">
    <source>
        <dbReference type="EMBL" id="HIV03002.1"/>
    </source>
</evidence>
<dbReference type="EMBL" id="DVOF01000157">
    <property type="protein sequence ID" value="HIV03002.1"/>
    <property type="molecule type" value="Genomic_DNA"/>
</dbReference>
<evidence type="ECO:0000313" key="4">
    <source>
        <dbReference type="Proteomes" id="UP000886743"/>
    </source>
</evidence>
<dbReference type="PANTHER" id="PTHR43318">
    <property type="entry name" value="UDP-N-ACETYLGLUCOSAMINE 4,6-DEHYDRATASE"/>
    <property type="match status" value="1"/>
</dbReference>
<protein>
    <submittedName>
        <fullName evidence="3">Polysaccharide biosynthesis protein</fullName>
    </submittedName>
</protein>
<comment type="similarity">
    <text evidence="1">Belongs to the polysaccharide synthase family.</text>
</comment>
<sequence>MFQKKTVLITGGTGSFGNAVLRRLLETDAGEIRVFSRDEKKQDDMRHLYREQFPEQSGRVKYYIGDVRDVQSVKPALYGADFVFHAAALKQVPSCERFPLEAFKTNVLGTENVLAAAVESGVRRVVCLSTDKAAYPVSAMGLSKAMMEKVAVAKAASVSPEQMAICCTRFGNIMCSRSSVIPLFISQIKAGRPLTVTEPDMTRFLMSMEEAVELVLYAFLHAQSGDILVQKAPACTVQVLAQAVRELFCADNPIEVIGVRPGEKRSETLLTDEEYAVAEDLGNFYRICAEPRMDRHRHAMENQLLSVEQVKEKLLKEPFVRGEAAAWNKEGKACTMDLYTGYRDGML</sequence>
<accession>A0A9D1NH27</accession>
<name>A0A9D1NH27_9FIRM</name>
<dbReference type="Pfam" id="PF02719">
    <property type="entry name" value="Polysacc_synt_2"/>
    <property type="match status" value="1"/>
</dbReference>
<dbReference type="CDD" id="cd05237">
    <property type="entry name" value="UDP_invert_4-6DH_SDR_e"/>
    <property type="match status" value="1"/>
</dbReference>
<evidence type="ECO:0000259" key="2">
    <source>
        <dbReference type="Pfam" id="PF02719"/>
    </source>
</evidence>
<dbReference type="InterPro" id="IPR036291">
    <property type="entry name" value="NAD(P)-bd_dom_sf"/>
</dbReference>
<reference evidence="3" key="1">
    <citation type="submission" date="2020-10" db="EMBL/GenBank/DDBJ databases">
        <authorList>
            <person name="Gilroy R."/>
        </authorList>
    </citation>
    <scope>NUCLEOTIDE SEQUENCE</scope>
    <source>
        <strain evidence="3">4920</strain>
    </source>
</reference>
<dbReference type="PANTHER" id="PTHR43318:SF2">
    <property type="entry name" value="UDP-N-ACETYLGLUCOSAMINE 4,6-DEHYDRATASE (INVERTING)"/>
    <property type="match status" value="1"/>
</dbReference>
<comment type="caution">
    <text evidence="3">The sequence shown here is derived from an EMBL/GenBank/DDBJ whole genome shotgun (WGS) entry which is preliminary data.</text>
</comment>
<dbReference type="Gene3D" id="3.40.50.720">
    <property type="entry name" value="NAD(P)-binding Rossmann-like Domain"/>
    <property type="match status" value="1"/>
</dbReference>
<gene>
    <name evidence="3" type="ORF">IAC74_05455</name>
</gene>
<dbReference type="AlphaFoldDB" id="A0A9D1NH27"/>
<feature type="domain" description="Polysaccharide biosynthesis protein CapD-like" evidence="2">
    <location>
        <begin position="7"/>
        <end position="287"/>
    </location>
</feature>
<dbReference type="InterPro" id="IPR003869">
    <property type="entry name" value="Polysac_CapD-like"/>
</dbReference>
<dbReference type="SUPFAM" id="SSF51735">
    <property type="entry name" value="NAD(P)-binding Rossmann-fold domains"/>
    <property type="match status" value="1"/>
</dbReference>
<dbReference type="InterPro" id="IPR051203">
    <property type="entry name" value="Polysaccharide_Synthase-Rel"/>
</dbReference>